<dbReference type="EMBL" id="JAUKTV010000001">
    <property type="protein sequence ID" value="KAK0747481.1"/>
    <property type="molecule type" value="Genomic_DNA"/>
</dbReference>
<accession>A0AA40K680</accession>
<reference evidence="8" key="1">
    <citation type="submission" date="2023-06" db="EMBL/GenBank/DDBJ databases">
        <title>Genome-scale phylogeny and comparative genomics of the fungal order Sordariales.</title>
        <authorList>
            <consortium name="Lawrence Berkeley National Laboratory"/>
            <person name="Hensen N."/>
            <person name="Bonometti L."/>
            <person name="Westerberg I."/>
            <person name="Brannstrom I.O."/>
            <person name="Guillou S."/>
            <person name="Cros-Aarteil S."/>
            <person name="Calhoun S."/>
            <person name="Haridas S."/>
            <person name="Kuo A."/>
            <person name="Mondo S."/>
            <person name="Pangilinan J."/>
            <person name="Riley R."/>
            <person name="Labutti K."/>
            <person name="Andreopoulos B."/>
            <person name="Lipzen A."/>
            <person name="Chen C."/>
            <person name="Yanf M."/>
            <person name="Daum C."/>
            <person name="Ng V."/>
            <person name="Clum A."/>
            <person name="Steindorff A."/>
            <person name="Ohm R."/>
            <person name="Martin F."/>
            <person name="Silar P."/>
            <person name="Natvig D."/>
            <person name="Lalanne C."/>
            <person name="Gautier V."/>
            <person name="Ament-Velasquez S.L."/>
            <person name="Kruys A."/>
            <person name="Hutchinson M.I."/>
            <person name="Powell A.J."/>
            <person name="Barry K."/>
            <person name="Miller A.N."/>
            <person name="Grigoriev I.V."/>
            <person name="Debuchy R."/>
            <person name="Gladieux P."/>
            <person name="Thoren M.H."/>
            <person name="Johannesson H."/>
        </authorList>
    </citation>
    <scope>NUCLEOTIDE SEQUENCE</scope>
    <source>
        <strain evidence="8">CBS 540.89</strain>
    </source>
</reference>
<evidence type="ECO:0000256" key="6">
    <source>
        <dbReference type="SAM" id="MobiDB-lite"/>
    </source>
</evidence>
<dbReference type="GO" id="GO:0032977">
    <property type="term" value="F:membrane insertase activity"/>
    <property type="evidence" value="ECO:0007669"/>
    <property type="project" value="InterPro"/>
</dbReference>
<dbReference type="PANTHER" id="PTHR12428">
    <property type="entry name" value="OXA1"/>
    <property type="match status" value="1"/>
</dbReference>
<feature type="transmembrane region" description="Helical" evidence="7">
    <location>
        <begin position="348"/>
        <end position="370"/>
    </location>
</feature>
<keyword evidence="3 7" id="KW-0812">Transmembrane</keyword>
<feature type="transmembrane region" description="Helical" evidence="7">
    <location>
        <begin position="101"/>
        <end position="118"/>
    </location>
</feature>
<dbReference type="InterPro" id="IPR001708">
    <property type="entry name" value="YidC/ALB3/OXA1/COX18"/>
</dbReference>
<dbReference type="GO" id="GO:0032979">
    <property type="term" value="P:protein insertion into mitochondrial inner membrane from matrix"/>
    <property type="evidence" value="ECO:0007669"/>
    <property type="project" value="TreeGrafter"/>
</dbReference>
<feature type="compositionally biased region" description="Low complexity" evidence="6">
    <location>
        <begin position="451"/>
        <end position="482"/>
    </location>
</feature>
<comment type="subcellular location">
    <subcellularLocation>
        <location evidence="1">Membrane</location>
        <topology evidence="1">Multi-pass membrane protein</topology>
    </subcellularLocation>
</comment>
<protein>
    <submittedName>
        <fullName evidence="8">Uncharacterized protein</fullName>
    </submittedName>
</protein>
<evidence type="ECO:0000313" key="9">
    <source>
        <dbReference type="Proteomes" id="UP001172159"/>
    </source>
</evidence>
<dbReference type="GO" id="GO:0033617">
    <property type="term" value="P:mitochondrial respiratory chain complex IV assembly"/>
    <property type="evidence" value="ECO:0007669"/>
    <property type="project" value="TreeGrafter"/>
</dbReference>
<dbReference type="AlphaFoldDB" id="A0AA40K680"/>
<dbReference type="Proteomes" id="UP001172159">
    <property type="component" value="Unassembled WGS sequence"/>
</dbReference>
<feature type="region of interest" description="Disordered" evidence="6">
    <location>
        <begin position="451"/>
        <end position="497"/>
    </location>
</feature>
<sequence length="497" mass="54840">MAHAMRAIAQLRAVRGPGALSISPSVSAERARTIPANIRTFTVFTSPASSTPLRPGTRLLQQRLNVTTQPQNRSFSVVSYFDTAIHTTQDYLLFLHSSLGIPWYLAIPLFAISLNMLLRLPSQLYIHDLYHRRAKLNPLNKAFMRHEYVTKERGKNNKLDQSLKQIPVLAHNAHNKFLKRWKLQPWRAVTANLANFPLWLLGIEAIRRQSTATGGLLGTILDWFREKKTAEIDPVELANSAIKRAPPAPLDGPVLDSTMNEAISQAGEVGQHMASSVANTMPAMEGILWIPDLALADPYYILPFTLSAALVANQWPKNSEQWRRLLGGTAPIQTDPDTPSQARFKQRLMLAGARLNLLFSILVGPLTIGLPAAMHLYWITTTMVTPILRKGLVMVWPVRKPMMMIRMRPESHLIYPDHPEPKQQSVPENTTVKSNPPVVAAAAAVAVPPSPAVKRTAPVVKPTAAAAAPPTKPATSPAKPASRFTAKGNKQEKTAKR</sequence>
<evidence type="ECO:0000313" key="8">
    <source>
        <dbReference type="EMBL" id="KAK0747481.1"/>
    </source>
</evidence>
<dbReference type="PANTHER" id="PTHR12428:SF65">
    <property type="entry name" value="CYTOCHROME C OXIDASE ASSEMBLY PROTEIN COX18, MITOCHONDRIAL"/>
    <property type="match status" value="1"/>
</dbReference>
<dbReference type="GO" id="GO:0005743">
    <property type="term" value="C:mitochondrial inner membrane"/>
    <property type="evidence" value="ECO:0007669"/>
    <property type="project" value="TreeGrafter"/>
</dbReference>
<evidence type="ECO:0000256" key="7">
    <source>
        <dbReference type="SAM" id="Phobius"/>
    </source>
</evidence>
<name>A0AA40K680_9PEZI</name>
<gene>
    <name evidence="8" type="ORF">B0T21DRAFT_343261</name>
</gene>
<comment type="caution">
    <text evidence="8">The sequence shown here is derived from an EMBL/GenBank/DDBJ whole genome shotgun (WGS) entry which is preliminary data.</text>
</comment>
<evidence type="ECO:0000256" key="5">
    <source>
        <dbReference type="ARBA" id="ARBA00023136"/>
    </source>
</evidence>
<keyword evidence="9" id="KW-1185">Reference proteome</keyword>
<comment type="similarity">
    <text evidence="2">Belongs to the OXA1/ALB3/YidC family.</text>
</comment>
<evidence type="ECO:0000256" key="1">
    <source>
        <dbReference type="ARBA" id="ARBA00004141"/>
    </source>
</evidence>
<evidence type="ECO:0000256" key="3">
    <source>
        <dbReference type="ARBA" id="ARBA00022692"/>
    </source>
</evidence>
<keyword evidence="4 7" id="KW-1133">Transmembrane helix</keyword>
<evidence type="ECO:0000256" key="2">
    <source>
        <dbReference type="ARBA" id="ARBA00009877"/>
    </source>
</evidence>
<organism evidence="8 9">
    <name type="scientific">Apiosordaria backusii</name>
    <dbReference type="NCBI Taxonomy" id="314023"/>
    <lineage>
        <taxon>Eukaryota</taxon>
        <taxon>Fungi</taxon>
        <taxon>Dikarya</taxon>
        <taxon>Ascomycota</taxon>
        <taxon>Pezizomycotina</taxon>
        <taxon>Sordariomycetes</taxon>
        <taxon>Sordariomycetidae</taxon>
        <taxon>Sordariales</taxon>
        <taxon>Lasiosphaeriaceae</taxon>
        <taxon>Apiosordaria</taxon>
    </lineage>
</organism>
<proteinExistence type="inferred from homology"/>
<keyword evidence="5 7" id="KW-0472">Membrane</keyword>
<evidence type="ECO:0000256" key="4">
    <source>
        <dbReference type="ARBA" id="ARBA00022989"/>
    </source>
</evidence>